<dbReference type="Gene3D" id="3.30.1370.130">
    <property type="match status" value="1"/>
</dbReference>
<dbReference type="RefSeq" id="WP_169207361.1">
    <property type="nucleotide sequence ID" value="NZ_CP059560.1"/>
</dbReference>
<gene>
    <name evidence="15" type="primary">pilQ</name>
    <name evidence="15" type="ORF">GPA26_16185</name>
</gene>
<dbReference type="PANTHER" id="PTHR30604">
    <property type="entry name" value="PROTEIN TRANSPORT PROTEIN HOFQ"/>
    <property type="match status" value="1"/>
</dbReference>
<evidence type="ECO:0000256" key="4">
    <source>
        <dbReference type="ARBA" id="ARBA00022448"/>
    </source>
</evidence>
<evidence type="ECO:0000259" key="14">
    <source>
        <dbReference type="SMART" id="SM00965"/>
    </source>
</evidence>
<accession>A0ABX1MS09</accession>
<dbReference type="Pfam" id="PF07660">
    <property type="entry name" value="STN"/>
    <property type="match status" value="1"/>
</dbReference>
<protein>
    <recommendedName>
        <fullName evidence="3">Type IV pilus biogenesis and competence protein PilQ</fullName>
    </recommendedName>
</protein>
<dbReference type="SMART" id="SM00965">
    <property type="entry name" value="STN"/>
    <property type="match status" value="1"/>
</dbReference>
<evidence type="ECO:0000256" key="7">
    <source>
        <dbReference type="ARBA" id="ARBA00023136"/>
    </source>
</evidence>
<dbReference type="Pfam" id="PF11741">
    <property type="entry name" value="AMIN"/>
    <property type="match status" value="2"/>
</dbReference>
<dbReference type="InterPro" id="IPR005644">
    <property type="entry name" value="NolW-like"/>
</dbReference>
<comment type="subcellular location">
    <subcellularLocation>
        <location evidence="1 12">Cell outer membrane</location>
    </subcellularLocation>
</comment>
<dbReference type="PROSITE" id="PS00875">
    <property type="entry name" value="T2SP_D"/>
    <property type="match status" value="1"/>
</dbReference>
<proteinExistence type="inferred from homology"/>
<dbReference type="Pfam" id="PF00263">
    <property type="entry name" value="Secretin"/>
    <property type="match status" value="1"/>
</dbReference>
<evidence type="ECO:0000256" key="5">
    <source>
        <dbReference type="ARBA" id="ARBA00022729"/>
    </source>
</evidence>
<dbReference type="Gene3D" id="2.60.40.3470">
    <property type="match status" value="1"/>
</dbReference>
<feature type="chain" id="PRO_5046757416" description="Type IV pilus biogenesis and competence protein PilQ" evidence="13">
    <location>
        <begin position="28"/>
        <end position="724"/>
    </location>
</feature>
<comment type="similarity">
    <text evidence="2">Belongs to the bacterial secretin family. PilQ subfamily.</text>
</comment>
<dbReference type="InterPro" id="IPR038591">
    <property type="entry name" value="NolW-like_sf"/>
</dbReference>
<dbReference type="InterPro" id="IPR013355">
    <property type="entry name" value="Pilus_4_PilQ"/>
</dbReference>
<reference evidence="15 16" key="1">
    <citation type="submission" date="2019-12" db="EMBL/GenBank/DDBJ databases">
        <title>Comparative genomics gives insights into the taxonomy of the Azoarcus-Aromatoleum group and reveals separate origins of nif in the plant-associated Azoarcus and non-plant-associated Aromatoleum sub-groups.</title>
        <authorList>
            <person name="Lafos M."/>
            <person name="Maluk M."/>
            <person name="Batista M."/>
            <person name="Junghare M."/>
            <person name="Carmona M."/>
            <person name="Faoro H."/>
            <person name="Cruz L.M."/>
            <person name="Battistoni F."/>
            <person name="De Souza E."/>
            <person name="Pedrosa F."/>
            <person name="Chen W.-M."/>
            <person name="Poole P.S."/>
            <person name="Dixon R.A."/>
            <person name="James E.K."/>
        </authorList>
    </citation>
    <scope>NUCLEOTIDE SEQUENCE [LARGE SCALE GENOMIC DNA]</scope>
    <source>
        <strain evidence="15 16">ToN1</strain>
    </source>
</reference>
<evidence type="ECO:0000256" key="1">
    <source>
        <dbReference type="ARBA" id="ARBA00004442"/>
    </source>
</evidence>
<dbReference type="EMBL" id="WTVR01000033">
    <property type="protein sequence ID" value="NMF90006.1"/>
    <property type="molecule type" value="Genomic_DNA"/>
</dbReference>
<evidence type="ECO:0000256" key="9">
    <source>
        <dbReference type="ARBA" id="ARBA00023287"/>
    </source>
</evidence>
<organism evidence="15 16">
    <name type="scientific">Aromatoleum petrolei</name>
    <dbReference type="NCBI Taxonomy" id="76116"/>
    <lineage>
        <taxon>Bacteria</taxon>
        <taxon>Pseudomonadati</taxon>
        <taxon>Pseudomonadota</taxon>
        <taxon>Betaproteobacteria</taxon>
        <taxon>Rhodocyclales</taxon>
        <taxon>Rhodocyclaceae</taxon>
        <taxon>Aromatoleum</taxon>
    </lineage>
</organism>
<comment type="subunit">
    <text evidence="11">Homododecamer. Tetramer of trimer.</text>
</comment>
<comment type="caution">
    <text evidence="15">The sequence shown here is derived from an EMBL/GenBank/DDBJ whole genome shotgun (WGS) entry which is preliminary data.</text>
</comment>
<evidence type="ECO:0000256" key="2">
    <source>
        <dbReference type="ARBA" id="ARBA00006304"/>
    </source>
</evidence>
<dbReference type="PRINTS" id="PR00811">
    <property type="entry name" value="BCTERIALGSPD"/>
</dbReference>
<dbReference type="InterPro" id="IPR021731">
    <property type="entry name" value="AMIN_dom"/>
</dbReference>
<dbReference type="InterPro" id="IPR001775">
    <property type="entry name" value="GspD/PilQ"/>
</dbReference>
<dbReference type="Pfam" id="PF03958">
    <property type="entry name" value="Secretin_N"/>
    <property type="match status" value="1"/>
</dbReference>
<dbReference type="PANTHER" id="PTHR30604:SF1">
    <property type="entry name" value="DNA UTILIZATION PROTEIN HOFQ"/>
    <property type="match status" value="1"/>
</dbReference>
<evidence type="ECO:0000256" key="6">
    <source>
        <dbReference type="ARBA" id="ARBA00022927"/>
    </source>
</evidence>
<dbReference type="InterPro" id="IPR004845">
    <property type="entry name" value="T2SS_GspD_CS"/>
</dbReference>
<dbReference type="InterPro" id="IPR051808">
    <property type="entry name" value="Type_IV_pilus_biogenesis"/>
</dbReference>
<keyword evidence="4 12" id="KW-0813">Transport</keyword>
<dbReference type="Gene3D" id="3.30.1370.120">
    <property type="match status" value="1"/>
</dbReference>
<sequence length="724" mass="78761">MNIKRTIALLCAAFTLVVPAPAVFAQAASSQTQAATNRIEDLEVSRQGGAVLLKLTLKEPLAAPPASFSVANPARIAFDFPGTVNGLGRSVQEIDQGDLRSANIVQAGDRTRLVLNVTKVTPFESRIEGRSVIISLGAAAPVGATTTQVSQAMANFAPSKSDAVAEGSSIRDINFRRGKDGEARVVVQLSNPDAGIDIRQQGGGLVVEFLKTSLPEHLRRRSDVTDFATPVTSMTAQQQGDNVRLQVTPNGKWEHNAYQSDNQFVLEVRRVVEDPNKLVQGAARGQYKGEKLSLNFQNIDVRSVLQVIADFTNFNIITSDSVQGNLTLRLKDVPWDQALDIILQAKGLDMRKSGNVIWIAPGEELATREKLQLEAKAQIGDLEPLQTESFQINYHKSKEIFDFLKSKDQTMLSKRGSVVVDERSNRLFVTDVASRLAALASLIKDIDIPPRQVMIEARVVEANKDFARDLGVRLGYGDRRAKNLGDGAKIGFGSSEFGSFNSQTGEISTDPDTPINTIIHRVGENAVSGNGFLPTNPFGALNLTLFNRSLTRFLNLELAALESDGRGRVVSSPRILTANQVEATIKQGQEIPYVTPSSGTEPPTVSFKDAVLMLKVRPQITPDGRIQLKVEVSKDRADFSRSILGNPPIDKKSVTTEVMVENGGTVVIGGVFEEEETTNVDRVPLLGEIPYLGALFRSTTTQTARRELLVFLTPRIVADTLTLK</sequence>
<dbReference type="Gene3D" id="2.60.40.3500">
    <property type="match status" value="1"/>
</dbReference>
<evidence type="ECO:0000313" key="16">
    <source>
        <dbReference type="Proteomes" id="UP000652074"/>
    </source>
</evidence>
<keyword evidence="9" id="KW-0178">Competence</keyword>
<feature type="domain" description="Secretin/TonB short N-terminal" evidence="14">
    <location>
        <begin position="314"/>
        <end position="362"/>
    </location>
</feature>
<evidence type="ECO:0000256" key="8">
    <source>
        <dbReference type="ARBA" id="ARBA00023237"/>
    </source>
</evidence>
<evidence type="ECO:0000256" key="10">
    <source>
        <dbReference type="ARBA" id="ARBA00024678"/>
    </source>
</evidence>
<keyword evidence="16" id="KW-1185">Reference proteome</keyword>
<evidence type="ECO:0000313" key="15">
    <source>
        <dbReference type="EMBL" id="NMF90006.1"/>
    </source>
</evidence>
<name>A0ABX1MS09_9RHOO</name>
<comment type="function">
    <text evidence="10">Required for type IV pilus biogenesis and competence. Could function as a pore for exit of the pilus but also as a channel for entry of heme and antimicrobial agents and uptake of transforming DNA.</text>
</comment>
<keyword evidence="6" id="KW-0653">Protein transport</keyword>
<dbReference type="InterPro" id="IPR004846">
    <property type="entry name" value="T2SS/T3SS_dom"/>
</dbReference>
<evidence type="ECO:0000256" key="12">
    <source>
        <dbReference type="RuleBase" id="RU004004"/>
    </source>
</evidence>
<dbReference type="InterPro" id="IPR011662">
    <property type="entry name" value="Secretin/TonB_short_N"/>
</dbReference>
<dbReference type="Proteomes" id="UP000652074">
    <property type="component" value="Unassembled WGS sequence"/>
</dbReference>
<dbReference type="NCBIfam" id="TIGR02515">
    <property type="entry name" value="IV_pilus_PilQ"/>
    <property type="match status" value="1"/>
</dbReference>
<keyword evidence="7" id="KW-0472">Membrane</keyword>
<keyword evidence="5 13" id="KW-0732">Signal</keyword>
<evidence type="ECO:0000256" key="3">
    <source>
        <dbReference type="ARBA" id="ARBA00014124"/>
    </source>
</evidence>
<feature type="signal peptide" evidence="13">
    <location>
        <begin position="1"/>
        <end position="27"/>
    </location>
</feature>
<evidence type="ECO:0000256" key="13">
    <source>
        <dbReference type="SAM" id="SignalP"/>
    </source>
</evidence>
<evidence type="ECO:0000256" key="11">
    <source>
        <dbReference type="ARBA" id="ARBA00025897"/>
    </source>
</evidence>
<keyword evidence="8" id="KW-0998">Cell outer membrane</keyword>